<proteinExistence type="predicted"/>
<evidence type="ECO:0000313" key="6">
    <source>
        <dbReference type="EMBL" id="MBS2545663.1"/>
    </source>
</evidence>
<evidence type="ECO:0000313" key="7">
    <source>
        <dbReference type="Proteomes" id="UP000730482"/>
    </source>
</evidence>
<keyword evidence="7" id="KW-1185">Reference proteome</keyword>
<dbReference type="Pfam" id="PF03777">
    <property type="entry name" value="ChpA-C"/>
    <property type="match status" value="3"/>
</dbReference>
<evidence type="ECO:0000256" key="2">
    <source>
        <dbReference type="ARBA" id="ARBA00022889"/>
    </source>
</evidence>
<dbReference type="Proteomes" id="UP000730482">
    <property type="component" value="Unassembled WGS sequence"/>
</dbReference>
<evidence type="ECO:0000256" key="3">
    <source>
        <dbReference type="ARBA" id="ARBA00023087"/>
    </source>
</evidence>
<sequence>MHGFVKKGLLLSLAAGSMMVSGAGVAAAADSAGTEGVAADSPGLAAGNVAQGAGDVPVQVCGDAGGAGAALQDVLDNRCTTWDNHASIRGAAADDPGAVSGDVVGGALDAPVQGCGLTGAVAGVRTEAEGNSCDDVHTSATAVGATADDPGAVSGDVVQASVNAPIQACGDAFVVGAFGTGADDNRCVNS</sequence>
<dbReference type="EMBL" id="JAAFYZ010000005">
    <property type="protein sequence ID" value="MBS2545663.1"/>
    <property type="molecule type" value="Genomic_DNA"/>
</dbReference>
<keyword evidence="2" id="KW-0130">Cell adhesion</keyword>
<evidence type="ECO:0000259" key="5">
    <source>
        <dbReference type="PROSITE" id="PS51884"/>
    </source>
</evidence>
<feature type="chain" id="PRO_5045914130" evidence="4">
    <location>
        <begin position="29"/>
        <end position="190"/>
    </location>
</feature>
<organism evidence="6 7">
    <name type="scientific">Catenulispora pinistramenti</name>
    <dbReference type="NCBI Taxonomy" id="2705254"/>
    <lineage>
        <taxon>Bacteria</taxon>
        <taxon>Bacillati</taxon>
        <taxon>Actinomycetota</taxon>
        <taxon>Actinomycetes</taxon>
        <taxon>Catenulisporales</taxon>
        <taxon>Catenulisporaceae</taxon>
        <taxon>Catenulispora</taxon>
    </lineage>
</organism>
<keyword evidence="1" id="KW-0134">Cell wall</keyword>
<keyword evidence="1" id="KW-0964">Secreted</keyword>
<gene>
    <name evidence="6" type="ORF">KGQ19_02150</name>
</gene>
<evidence type="ECO:0000256" key="1">
    <source>
        <dbReference type="ARBA" id="ARBA00022512"/>
    </source>
</evidence>
<reference evidence="6 7" key="1">
    <citation type="submission" date="2020-02" db="EMBL/GenBank/DDBJ databases">
        <title>Acidophilic actinobacteria isolated from forest soil.</title>
        <authorList>
            <person name="Golinska P."/>
        </authorList>
    </citation>
    <scope>NUCLEOTIDE SEQUENCE [LARGE SCALE GENOMIC DNA]</scope>
    <source>
        <strain evidence="6 7">NL8</strain>
    </source>
</reference>
<evidence type="ECO:0000256" key="4">
    <source>
        <dbReference type="SAM" id="SignalP"/>
    </source>
</evidence>
<keyword evidence="4" id="KW-0732">Signal</keyword>
<feature type="domain" description="Chaplin" evidence="5">
    <location>
        <begin position="41"/>
        <end position="81"/>
    </location>
</feature>
<dbReference type="InterPro" id="IPR005528">
    <property type="entry name" value="ChpA-H"/>
</dbReference>
<protein>
    <submittedName>
        <fullName evidence="6">Chaplin</fullName>
    </submittedName>
</protein>
<dbReference type="RefSeq" id="WP_212007328.1">
    <property type="nucleotide sequence ID" value="NZ_JAAFYZ010000005.1"/>
</dbReference>
<comment type="caution">
    <text evidence="6">The sequence shown here is derived from an EMBL/GenBank/DDBJ whole genome shotgun (WGS) entry which is preliminary data.</text>
</comment>
<dbReference type="PROSITE" id="PS51884">
    <property type="entry name" value="CHAPLIN"/>
    <property type="match status" value="3"/>
</dbReference>
<name>A0ABS5KHF8_9ACTN</name>
<feature type="domain" description="Chaplin" evidence="5">
    <location>
        <begin position="95"/>
        <end position="135"/>
    </location>
</feature>
<feature type="domain" description="Chaplin" evidence="5">
    <location>
        <begin position="149"/>
        <end position="189"/>
    </location>
</feature>
<accession>A0ABS5KHF8</accession>
<feature type="signal peptide" evidence="4">
    <location>
        <begin position="1"/>
        <end position="28"/>
    </location>
</feature>
<keyword evidence="3" id="KW-0034">Amyloid</keyword>